<feature type="transmembrane region" description="Helical" evidence="1">
    <location>
        <begin position="12"/>
        <end position="31"/>
    </location>
</feature>
<name>A0A6I1MWD0_9CLOT</name>
<proteinExistence type="predicted"/>
<feature type="transmembrane region" description="Helical" evidence="1">
    <location>
        <begin position="37"/>
        <end position="58"/>
    </location>
</feature>
<evidence type="ECO:0000313" key="2">
    <source>
        <dbReference type="EMBL" id="MPQ45121.1"/>
    </source>
</evidence>
<dbReference type="AlphaFoldDB" id="A0A6I1MWD0"/>
<dbReference type="RefSeq" id="WP_152892146.1">
    <property type="nucleotide sequence ID" value="NZ_WHJC01000450.1"/>
</dbReference>
<keyword evidence="1" id="KW-0472">Membrane</keyword>
<comment type="caution">
    <text evidence="2">The sequence shown here is derived from an EMBL/GenBank/DDBJ whole genome shotgun (WGS) entry which is preliminary data.</text>
</comment>
<dbReference type="Proteomes" id="UP000430345">
    <property type="component" value="Unassembled WGS sequence"/>
</dbReference>
<evidence type="ECO:0000256" key="1">
    <source>
        <dbReference type="SAM" id="Phobius"/>
    </source>
</evidence>
<accession>A0A6I1MWD0</accession>
<protein>
    <submittedName>
        <fullName evidence="2">Uncharacterized protein</fullName>
    </submittedName>
</protein>
<keyword evidence="1" id="KW-0812">Transmembrane</keyword>
<evidence type="ECO:0000313" key="3">
    <source>
        <dbReference type="Proteomes" id="UP000430345"/>
    </source>
</evidence>
<sequence>MTEFKEKIKNNSRVITLIVAESLIILCILIFKNHIEITGWFLIILQIVAVTIGCYSTIISNKNKKRIINKK</sequence>
<reference evidence="2 3" key="1">
    <citation type="submission" date="2019-10" db="EMBL/GenBank/DDBJ databases">
        <title>The Genome Sequence of Clostridium tarantellae Isolated from Fish Brain.</title>
        <authorList>
            <person name="Bano L."/>
            <person name="Kiel M."/>
            <person name="Sales G."/>
            <person name="Doxey A.C."/>
            <person name="Mansfield M.J."/>
            <person name="Schiavone M."/>
            <person name="Rossetto O."/>
            <person name="Pirazzini M."/>
            <person name="Dobrindt U."/>
            <person name="Montecucco C."/>
        </authorList>
    </citation>
    <scope>NUCLEOTIDE SEQUENCE [LARGE SCALE GENOMIC DNA]</scope>
    <source>
        <strain evidence="2 3">DSM 3997</strain>
    </source>
</reference>
<organism evidence="2 3">
    <name type="scientific">Clostridium tarantellae</name>
    <dbReference type="NCBI Taxonomy" id="39493"/>
    <lineage>
        <taxon>Bacteria</taxon>
        <taxon>Bacillati</taxon>
        <taxon>Bacillota</taxon>
        <taxon>Clostridia</taxon>
        <taxon>Eubacteriales</taxon>
        <taxon>Clostridiaceae</taxon>
        <taxon>Clostridium</taxon>
    </lineage>
</organism>
<dbReference type="EMBL" id="WHJC01000450">
    <property type="protein sequence ID" value="MPQ45121.1"/>
    <property type="molecule type" value="Genomic_DNA"/>
</dbReference>
<keyword evidence="1" id="KW-1133">Transmembrane helix</keyword>
<keyword evidence="3" id="KW-1185">Reference proteome</keyword>
<gene>
    <name evidence="2" type="ORF">GBZ86_15465</name>
</gene>